<keyword evidence="4" id="KW-1185">Reference proteome</keyword>
<dbReference type="EMBL" id="CACVKT020000587">
    <property type="protein sequence ID" value="CAC5361316.1"/>
    <property type="molecule type" value="Genomic_DNA"/>
</dbReference>
<dbReference type="OrthoDB" id="6134495at2759"/>
<sequence length="286" mass="32876">MLDVIIDSDIPCGPCLYDETHQNATKWCTICEEGLCEDCEKTHKKTETSRDHKLISIEDYRKIEDVPIPFTCNNHDKKLEWFCKSHDKALCVVYLPTEHRSCSDVIPIDAAATNARQSKAVSDLHQAIAVTLRNITLCTNNRNTTEKDIEKQAKEIKRIILNTRTKINGHLDELEEKLMQTLVSATKSCKFKCNKFLQQFNLQEEKLIKLKDQVLQMKEFSSDLQVFLGMRQLEKLVMSEIESFKTTAESTCDYKFNLVLNSDIKKLSNCAVQEFGEIQVTEQTTN</sequence>
<dbReference type="AlphaFoldDB" id="A0A6J8A610"/>
<proteinExistence type="predicted"/>
<evidence type="ECO:0000256" key="1">
    <source>
        <dbReference type="PROSITE-ProRule" id="PRU00024"/>
    </source>
</evidence>
<feature type="domain" description="B box-type" evidence="2">
    <location>
        <begin position="15"/>
        <end position="57"/>
    </location>
</feature>
<organism evidence="3 4">
    <name type="scientific">Mytilus coruscus</name>
    <name type="common">Sea mussel</name>
    <dbReference type="NCBI Taxonomy" id="42192"/>
    <lineage>
        <taxon>Eukaryota</taxon>
        <taxon>Metazoa</taxon>
        <taxon>Spiralia</taxon>
        <taxon>Lophotrochozoa</taxon>
        <taxon>Mollusca</taxon>
        <taxon>Bivalvia</taxon>
        <taxon>Autobranchia</taxon>
        <taxon>Pteriomorphia</taxon>
        <taxon>Mytilida</taxon>
        <taxon>Mytiloidea</taxon>
        <taxon>Mytilidae</taxon>
        <taxon>Mytilinae</taxon>
        <taxon>Mytilus</taxon>
    </lineage>
</organism>
<evidence type="ECO:0000259" key="2">
    <source>
        <dbReference type="PROSITE" id="PS50119"/>
    </source>
</evidence>
<name>A0A6J8A610_MYTCO</name>
<reference evidence="3 4" key="1">
    <citation type="submission" date="2020-06" db="EMBL/GenBank/DDBJ databases">
        <authorList>
            <person name="Li R."/>
            <person name="Bekaert M."/>
        </authorList>
    </citation>
    <scope>NUCLEOTIDE SEQUENCE [LARGE SCALE GENOMIC DNA]</scope>
    <source>
        <strain evidence="4">wild</strain>
    </source>
</reference>
<dbReference type="CDD" id="cd19757">
    <property type="entry name" value="Bbox1"/>
    <property type="match status" value="1"/>
</dbReference>
<dbReference type="Gene3D" id="3.30.160.60">
    <property type="entry name" value="Classic Zinc Finger"/>
    <property type="match status" value="1"/>
</dbReference>
<evidence type="ECO:0000313" key="4">
    <source>
        <dbReference type="Proteomes" id="UP000507470"/>
    </source>
</evidence>
<dbReference type="InterPro" id="IPR000315">
    <property type="entry name" value="Znf_B-box"/>
</dbReference>
<keyword evidence="1" id="KW-0862">Zinc</keyword>
<dbReference type="Gene3D" id="4.10.830.40">
    <property type="match status" value="1"/>
</dbReference>
<dbReference type="PANTHER" id="PTHR25462">
    <property type="entry name" value="BONUS, ISOFORM C-RELATED"/>
    <property type="match status" value="1"/>
</dbReference>
<dbReference type="Proteomes" id="UP000507470">
    <property type="component" value="Unassembled WGS sequence"/>
</dbReference>
<dbReference type="PROSITE" id="PS50119">
    <property type="entry name" value="ZF_BBOX"/>
    <property type="match status" value="1"/>
</dbReference>
<dbReference type="GO" id="GO:0008270">
    <property type="term" value="F:zinc ion binding"/>
    <property type="evidence" value="ECO:0007669"/>
    <property type="project" value="UniProtKB-KW"/>
</dbReference>
<keyword evidence="1" id="KW-0479">Metal-binding</keyword>
<accession>A0A6J8A610</accession>
<keyword evidence="1" id="KW-0863">Zinc-finger</keyword>
<protein>
    <recommendedName>
        <fullName evidence="2">B box-type domain-containing protein</fullName>
    </recommendedName>
</protein>
<dbReference type="PANTHER" id="PTHR25462:SF296">
    <property type="entry name" value="MEIOTIC P26, ISOFORM F"/>
    <property type="match status" value="1"/>
</dbReference>
<evidence type="ECO:0000313" key="3">
    <source>
        <dbReference type="EMBL" id="CAC5361316.1"/>
    </source>
</evidence>
<dbReference type="SUPFAM" id="SSF57845">
    <property type="entry name" value="B-box zinc-binding domain"/>
    <property type="match status" value="1"/>
</dbReference>
<dbReference type="InterPro" id="IPR047153">
    <property type="entry name" value="TRIM45/56/19-like"/>
</dbReference>
<gene>
    <name evidence="3" type="ORF">MCOR_3499</name>
</gene>